<dbReference type="InterPro" id="IPR000620">
    <property type="entry name" value="EamA_dom"/>
</dbReference>
<dbReference type="SUPFAM" id="SSF103481">
    <property type="entry name" value="Multidrug resistance efflux transporter EmrE"/>
    <property type="match status" value="2"/>
</dbReference>
<organism evidence="9 10">
    <name type="scientific">Diplocloster modestus</name>
    <dbReference type="NCBI Taxonomy" id="2850322"/>
    <lineage>
        <taxon>Bacteria</taxon>
        <taxon>Bacillati</taxon>
        <taxon>Bacillota</taxon>
        <taxon>Clostridia</taxon>
        <taxon>Lachnospirales</taxon>
        <taxon>Lachnospiraceae</taxon>
        <taxon>Diplocloster</taxon>
    </lineage>
</organism>
<evidence type="ECO:0000256" key="5">
    <source>
        <dbReference type="ARBA" id="ARBA00022989"/>
    </source>
</evidence>
<evidence type="ECO:0000259" key="8">
    <source>
        <dbReference type="Pfam" id="PF00892"/>
    </source>
</evidence>
<dbReference type="InterPro" id="IPR037185">
    <property type="entry name" value="EmrE-like"/>
</dbReference>
<keyword evidence="10" id="KW-1185">Reference proteome</keyword>
<evidence type="ECO:0000256" key="6">
    <source>
        <dbReference type="ARBA" id="ARBA00023136"/>
    </source>
</evidence>
<keyword evidence="5 7" id="KW-1133">Transmembrane helix</keyword>
<name>A0ABS6K314_9FIRM</name>
<comment type="caution">
    <text evidence="9">The sequence shown here is derived from an EMBL/GenBank/DDBJ whole genome shotgun (WGS) entry which is preliminary data.</text>
</comment>
<dbReference type="PANTHER" id="PTHR32322:SF18">
    <property type="entry name" value="S-ADENOSYLMETHIONINE_S-ADENOSYLHOMOCYSTEINE TRANSPORTER"/>
    <property type="match status" value="1"/>
</dbReference>
<feature type="transmembrane region" description="Helical" evidence="7">
    <location>
        <begin position="257"/>
        <end position="273"/>
    </location>
</feature>
<sequence>MEKLKIENEKKTQILGHTLACLTIIVWGSTFIASKIMLAYFTPAQIMVMRFGMAYVVLALLSRKFEKPKSLKDELGIAGLAVMGSTLYFLCENVALTYTLTSNVSIILAAAPIFTAVLAHIMTKDEKLKKSAWGGALIALAGVMLVVFNGTFVLKLNPLGDLLTVLAALCWAVYSVNLKAYVHRYDNLVLTRKIMLYGFLTTLPVVIVQGGEFNLPALAYPDVLVSLLFLGLLGSAAGYVTWNVAVKSIGIIKTNNYIYLNPFVTMVAAWLILGEKVSYMGFAGAVLIIGGVFLADR</sequence>
<evidence type="ECO:0000256" key="4">
    <source>
        <dbReference type="ARBA" id="ARBA00022692"/>
    </source>
</evidence>
<comment type="subcellular location">
    <subcellularLocation>
        <location evidence="1">Cell membrane</location>
        <topology evidence="1">Multi-pass membrane protein</topology>
    </subcellularLocation>
</comment>
<feature type="transmembrane region" description="Helical" evidence="7">
    <location>
        <begin position="279"/>
        <end position="295"/>
    </location>
</feature>
<protein>
    <submittedName>
        <fullName evidence="9">DMT family transporter</fullName>
    </submittedName>
</protein>
<gene>
    <name evidence="9" type="ORF">KTH90_02650</name>
</gene>
<feature type="transmembrane region" description="Helical" evidence="7">
    <location>
        <begin position="162"/>
        <end position="182"/>
    </location>
</feature>
<feature type="transmembrane region" description="Helical" evidence="7">
    <location>
        <begin position="223"/>
        <end position="245"/>
    </location>
</feature>
<evidence type="ECO:0000256" key="2">
    <source>
        <dbReference type="ARBA" id="ARBA00007362"/>
    </source>
</evidence>
<comment type="similarity">
    <text evidence="2">Belongs to the EamA transporter family.</text>
</comment>
<dbReference type="InterPro" id="IPR050638">
    <property type="entry name" value="AA-Vitamin_Transporters"/>
</dbReference>
<keyword evidence="6 7" id="KW-0472">Membrane</keyword>
<accession>A0ABS6K314</accession>
<reference evidence="9 10" key="1">
    <citation type="submission" date="2021-06" db="EMBL/GenBank/DDBJ databases">
        <title>Description of novel taxa of the family Lachnospiraceae.</title>
        <authorList>
            <person name="Chaplin A.V."/>
            <person name="Sokolova S.R."/>
            <person name="Pikina A.P."/>
            <person name="Korzhanova M."/>
            <person name="Belova V."/>
            <person name="Korostin D."/>
            <person name="Efimov B.A."/>
        </authorList>
    </citation>
    <scope>NUCLEOTIDE SEQUENCE [LARGE SCALE GENOMIC DNA]</scope>
    <source>
        <strain evidence="9 10">ASD4241</strain>
    </source>
</reference>
<dbReference type="Proteomes" id="UP001314681">
    <property type="component" value="Unassembled WGS sequence"/>
</dbReference>
<feature type="domain" description="EamA" evidence="8">
    <location>
        <begin position="159"/>
        <end position="294"/>
    </location>
</feature>
<feature type="transmembrane region" description="Helical" evidence="7">
    <location>
        <begin position="96"/>
        <end position="121"/>
    </location>
</feature>
<evidence type="ECO:0000256" key="7">
    <source>
        <dbReference type="SAM" id="Phobius"/>
    </source>
</evidence>
<keyword evidence="4 7" id="KW-0812">Transmembrane</keyword>
<feature type="transmembrane region" description="Helical" evidence="7">
    <location>
        <begin position="38"/>
        <end position="61"/>
    </location>
</feature>
<feature type="transmembrane region" description="Helical" evidence="7">
    <location>
        <begin position="73"/>
        <end position="90"/>
    </location>
</feature>
<evidence type="ECO:0000256" key="3">
    <source>
        <dbReference type="ARBA" id="ARBA00022475"/>
    </source>
</evidence>
<evidence type="ECO:0000256" key="1">
    <source>
        <dbReference type="ARBA" id="ARBA00004651"/>
    </source>
</evidence>
<keyword evidence="3" id="KW-1003">Cell membrane</keyword>
<dbReference type="RefSeq" id="WP_158352587.1">
    <property type="nucleotide sequence ID" value="NZ_JAHQCX010000001.1"/>
</dbReference>
<evidence type="ECO:0000313" key="10">
    <source>
        <dbReference type="Proteomes" id="UP001314681"/>
    </source>
</evidence>
<evidence type="ECO:0000313" key="9">
    <source>
        <dbReference type="EMBL" id="MBU9724907.1"/>
    </source>
</evidence>
<feature type="transmembrane region" description="Helical" evidence="7">
    <location>
        <begin position="12"/>
        <end position="32"/>
    </location>
</feature>
<dbReference type="EMBL" id="JAHQCX010000001">
    <property type="protein sequence ID" value="MBU9724907.1"/>
    <property type="molecule type" value="Genomic_DNA"/>
</dbReference>
<feature type="transmembrane region" description="Helical" evidence="7">
    <location>
        <begin position="133"/>
        <end position="156"/>
    </location>
</feature>
<feature type="transmembrane region" description="Helical" evidence="7">
    <location>
        <begin position="194"/>
        <end position="211"/>
    </location>
</feature>
<dbReference type="Pfam" id="PF00892">
    <property type="entry name" value="EamA"/>
    <property type="match status" value="2"/>
</dbReference>
<proteinExistence type="inferred from homology"/>
<dbReference type="PANTHER" id="PTHR32322">
    <property type="entry name" value="INNER MEMBRANE TRANSPORTER"/>
    <property type="match status" value="1"/>
</dbReference>
<feature type="domain" description="EamA" evidence="8">
    <location>
        <begin position="15"/>
        <end position="147"/>
    </location>
</feature>